<name>A0A6M3LU09_9ZZZZ</name>
<dbReference type="AlphaFoldDB" id="A0A6M3LU09"/>
<proteinExistence type="predicted"/>
<protein>
    <submittedName>
        <fullName evidence="1">Uncharacterized protein</fullName>
    </submittedName>
</protein>
<sequence length="80" mass="8770">MEQFKKLLEADLTPQEARRALLDKMKLSRAEIAKEADASESLVGYVLRGLPGTDTKTAAIREVISKRTGVPVNVLFPEAS</sequence>
<organism evidence="1">
    <name type="scientific">viral metagenome</name>
    <dbReference type="NCBI Taxonomy" id="1070528"/>
    <lineage>
        <taxon>unclassified sequences</taxon>
        <taxon>metagenomes</taxon>
        <taxon>organismal metagenomes</taxon>
    </lineage>
</organism>
<evidence type="ECO:0000313" key="1">
    <source>
        <dbReference type="EMBL" id="QJA96471.1"/>
    </source>
</evidence>
<accession>A0A6M3LU09</accession>
<dbReference type="InterPro" id="IPR010982">
    <property type="entry name" value="Lambda_DNA-bd_dom_sf"/>
</dbReference>
<gene>
    <name evidence="1" type="ORF">MM415B08509_0009</name>
</gene>
<dbReference type="EMBL" id="MT143403">
    <property type="protein sequence ID" value="QJA96471.1"/>
    <property type="molecule type" value="Genomic_DNA"/>
</dbReference>
<dbReference type="Gene3D" id="1.10.260.40">
    <property type="entry name" value="lambda repressor-like DNA-binding domains"/>
    <property type="match status" value="1"/>
</dbReference>
<reference evidence="1" key="1">
    <citation type="submission" date="2020-03" db="EMBL/GenBank/DDBJ databases">
        <title>The deep terrestrial virosphere.</title>
        <authorList>
            <person name="Holmfeldt K."/>
            <person name="Nilsson E."/>
            <person name="Simone D."/>
            <person name="Lopez-Fernandez M."/>
            <person name="Wu X."/>
            <person name="de Brujin I."/>
            <person name="Lundin D."/>
            <person name="Andersson A."/>
            <person name="Bertilsson S."/>
            <person name="Dopson M."/>
        </authorList>
    </citation>
    <scope>NUCLEOTIDE SEQUENCE</scope>
    <source>
        <strain evidence="1">MM415B08509</strain>
    </source>
</reference>
<dbReference type="GO" id="GO:0003677">
    <property type="term" value="F:DNA binding"/>
    <property type="evidence" value="ECO:0007669"/>
    <property type="project" value="InterPro"/>
</dbReference>